<accession>A0ACB7TY73</accession>
<evidence type="ECO:0000313" key="2">
    <source>
        <dbReference type="Proteomes" id="UP000827976"/>
    </source>
</evidence>
<dbReference type="EC" id="1.6.5.4" evidence="1"/>
<dbReference type="EMBL" id="CM037029">
    <property type="protein sequence ID" value="KAH7652994.1"/>
    <property type="molecule type" value="Genomic_DNA"/>
</dbReference>
<protein>
    <submittedName>
        <fullName evidence="1">Monodehydroascorbate reductase (NADH) protein</fullName>
        <ecNumber evidence="1">1.6.5.4</ecNumber>
    </submittedName>
</protein>
<name>A0ACB7TY73_DIOAL</name>
<sequence length="126" mass="14177">MEEGGGVSSKVLKVESEEAWDSFITQANTQGIPVFVHFTAAWCVPSIAMNAFFEELAIKYQNIIMFLLVDVDDVKKVAKKMEVKAMPTFVLIKDGKEVDRMVGANPEELNKRIHAFLQPLHHLNSE</sequence>
<dbReference type="Proteomes" id="UP000827976">
    <property type="component" value="Chromosome 19"/>
</dbReference>
<proteinExistence type="predicted"/>
<organism evidence="1 2">
    <name type="scientific">Dioscorea alata</name>
    <name type="common">Purple yam</name>
    <dbReference type="NCBI Taxonomy" id="55571"/>
    <lineage>
        <taxon>Eukaryota</taxon>
        <taxon>Viridiplantae</taxon>
        <taxon>Streptophyta</taxon>
        <taxon>Embryophyta</taxon>
        <taxon>Tracheophyta</taxon>
        <taxon>Spermatophyta</taxon>
        <taxon>Magnoliopsida</taxon>
        <taxon>Liliopsida</taxon>
        <taxon>Dioscoreales</taxon>
        <taxon>Dioscoreaceae</taxon>
        <taxon>Dioscorea</taxon>
    </lineage>
</organism>
<reference evidence="2" key="1">
    <citation type="journal article" date="2022" name="Nat. Commun.">
        <title>Chromosome evolution and the genetic basis of agronomically important traits in greater yam.</title>
        <authorList>
            <person name="Bredeson J.V."/>
            <person name="Lyons J.B."/>
            <person name="Oniyinde I.O."/>
            <person name="Okereke N.R."/>
            <person name="Kolade O."/>
            <person name="Nnabue I."/>
            <person name="Nwadili C.O."/>
            <person name="Hribova E."/>
            <person name="Parker M."/>
            <person name="Nwogha J."/>
            <person name="Shu S."/>
            <person name="Carlson J."/>
            <person name="Kariba R."/>
            <person name="Muthemba S."/>
            <person name="Knop K."/>
            <person name="Barton G.J."/>
            <person name="Sherwood A.V."/>
            <person name="Lopez-Montes A."/>
            <person name="Asiedu R."/>
            <person name="Jamnadass R."/>
            <person name="Muchugi A."/>
            <person name="Goodstein D."/>
            <person name="Egesi C.N."/>
            <person name="Featherston J."/>
            <person name="Asfaw A."/>
            <person name="Simpson G.G."/>
            <person name="Dolezel J."/>
            <person name="Hendre P.S."/>
            <person name="Van Deynze A."/>
            <person name="Kumar P.L."/>
            <person name="Obidiegwu J.E."/>
            <person name="Bhattacharjee R."/>
            <person name="Rokhsar D.S."/>
        </authorList>
    </citation>
    <scope>NUCLEOTIDE SEQUENCE [LARGE SCALE GENOMIC DNA]</scope>
    <source>
        <strain evidence="2">cv. TDa95/00328</strain>
    </source>
</reference>
<comment type="caution">
    <text evidence="1">The sequence shown here is derived from an EMBL/GenBank/DDBJ whole genome shotgun (WGS) entry which is preliminary data.</text>
</comment>
<evidence type="ECO:0000313" key="1">
    <source>
        <dbReference type="EMBL" id="KAH7652994.1"/>
    </source>
</evidence>
<keyword evidence="2" id="KW-1185">Reference proteome</keyword>
<gene>
    <name evidence="1" type="ORF">IHE45_19G054500</name>
</gene>
<keyword evidence="1" id="KW-0560">Oxidoreductase</keyword>